<dbReference type="CDD" id="cd16936">
    <property type="entry name" value="HATPase_RsbW-like"/>
    <property type="match status" value="1"/>
</dbReference>
<evidence type="ECO:0000256" key="1">
    <source>
        <dbReference type="SAM" id="MobiDB-lite"/>
    </source>
</evidence>
<dbReference type="PANTHER" id="PTHR35526:SF3">
    <property type="entry name" value="ANTI-SIGMA-F FACTOR RSBW"/>
    <property type="match status" value="1"/>
</dbReference>
<feature type="region of interest" description="Disordered" evidence="1">
    <location>
        <begin position="1"/>
        <end position="68"/>
    </location>
</feature>
<protein>
    <recommendedName>
        <fullName evidence="4">ATP-binding protein</fullName>
    </recommendedName>
</protein>
<proteinExistence type="predicted"/>
<feature type="compositionally biased region" description="Basic and acidic residues" evidence="1">
    <location>
        <begin position="46"/>
        <end position="55"/>
    </location>
</feature>
<dbReference type="InterPro" id="IPR036890">
    <property type="entry name" value="HATPase_C_sf"/>
</dbReference>
<name>A0ABP3QE79_9ACTN</name>
<dbReference type="InterPro" id="IPR050267">
    <property type="entry name" value="Anti-sigma-factor_SerPK"/>
</dbReference>
<evidence type="ECO:0000313" key="3">
    <source>
        <dbReference type="Proteomes" id="UP001500668"/>
    </source>
</evidence>
<gene>
    <name evidence="2" type="ORF">GCM10010394_18260</name>
</gene>
<accession>A0ABP3QE79</accession>
<reference evidence="3" key="1">
    <citation type="journal article" date="2019" name="Int. J. Syst. Evol. Microbiol.">
        <title>The Global Catalogue of Microorganisms (GCM) 10K type strain sequencing project: providing services to taxonomists for standard genome sequencing and annotation.</title>
        <authorList>
            <consortium name="The Broad Institute Genomics Platform"/>
            <consortium name="The Broad Institute Genome Sequencing Center for Infectious Disease"/>
            <person name="Wu L."/>
            <person name="Ma J."/>
        </authorList>
    </citation>
    <scope>NUCLEOTIDE SEQUENCE [LARGE SCALE GENOMIC DNA]</scope>
    <source>
        <strain evidence="3">JCM 5067</strain>
    </source>
</reference>
<dbReference type="Proteomes" id="UP001500668">
    <property type="component" value="Unassembled WGS sequence"/>
</dbReference>
<evidence type="ECO:0008006" key="4">
    <source>
        <dbReference type="Google" id="ProtNLM"/>
    </source>
</evidence>
<keyword evidence="3" id="KW-1185">Reference proteome</keyword>
<sequence length="198" mass="20345">MTGVTGMDRSPRGIRTSGPVASPVATGPTPLPKARGLTCGNPGQVRRGEGGRFRTQDGGSEVSEETAPTWRTGLVPVDAAEARRRVKALLGAALGRPSVSTQDPVVADALLVTSELVTNALRHAGGVTAFEAMADRVGLRLVVEDASSGLPSMKEPGGDFTPGGYGWPMICRLATSVTVSLMPAGGKRIQVFLPLGSA</sequence>
<comment type="caution">
    <text evidence="2">The sequence shown here is derived from an EMBL/GenBank/DDBJ whole genome shotgun (WGS) entry which is preliminary data.</text>
</comment>
<dbReference type="PANTHER" id="PTHR35526">
    <property type="entry name" value="ANTI-SIGMA-F FACTOR RSBW-RELATED"/>
    <property type="match status" value="1"/>
</dbReference>
<dbReference type="SUPFAM" id="SSF55874">
    <property type="entry name" value="ATPase domain of HSP90 chaperone/DNA topoisomerase II/histidine kinase"/>
    <property type="match status" value="1"/>
</dbReference>
<dbReference type="EMBL" id="BAAACA010000009">
    <property type="protein sequence ID" value="GAA0589237.1"/>
    <property type="molecule type" value="Genomic_DNA"/>
</dbReference>
<organism evidence="2 3">
    <name type="scientific">Streptomyces crystallinus</name>
    <dbReference type="NCBI Taxonomy" id="68191"/>
    <lineage>
        <taxon>Bacteria</taxon>
        <taxon>Bacillati</taxon>
        <taxon>Actinomycetota</taxon>
        <taxon>Actinomycetes</taxon>
        <taxon>Kitasatosporales</taxon>
        <taxon>Streptomycetaceae</taxon>
        <taxon>Streptomyces</taxon>
    </lineage>
</organism>
<evidence type="ECO:0000313" key="2">
    <source>
        <dbReference type="EMBL" id="GAA0589237.1"/>
    </source>
</evidence>
<dbReference type="Gene3D" id="3.30.565.10">
    <property type="entry name" value="Histidine kinase-like ATPase, C-terminal domain"/>
    <property type="match status" value="1"/>
</dbReference>